<dbReference type="RefSeq" id="WP_121344590.1">
    <property type="nucleotide sequence ID" value="NZ_RBLG01000001.1"/>
</dbReference>
<dbReference type="GO" id="GO:0005737">
    <property type="term" value="C:cytoplasm"/>
    <property type="evidence" value="ECO:0007669"/>
    <property type="project" value="TreeGrafter"/>
</dbReference>
<dbReference type="GO" id="GO:0004029">
    <property type="term" value="F:aldehyde dehydrogenase (NAD+) activity"/>
    <property type="evidence" value="ECO:0007669"/>
    <property type="project" value="TreeGrafter"/>
</dbReference>
<gene>
    <name evidence="2" type="ORF">BC962_0807</name>
</gene>
<dbReference type="InterPro" id="IPR001509">
    <property type="entry name" value="Epimerase_deHydtase"/>
</dbReference>
<sequence>MILVTGGTGLVGSHLLLDLARTGKKVKAIYRTESKLSDVKKVFSYYVPSKEATFLFNSIEWVQADILDIPSLNEAFTNVDHVYHCAAIVSFDSKNNKKLRTTNIEGTANIVNSCLEFKVKKLCHVSSISAMDIALGDEEISENFTWHPEKAHSDYAISKYGAEIEVWRGTQEGLSAIIVNPGVIIGPGFWNSGSGQLFKKIDEGLKYHFPKTTGFVGVQDVSKASILLMNSTIENEQFILVSENISFKLVLEWVAESLQKKAPQTPLKPWMVFIGWVYQSIANILWGAKKQLSHQDYRSLFKHTYYSNSKITEKTGFTFTSVKSVVIDTGALFKKERKN</sequence>
<comment type="caution">
    <text evidence="2">The sequence shown here is derived from an EMBL/GenBank/DDBJ whole genome shotgun (WGS) entry which is preliminary data.</text>
</comment>
<dbReference type="InterPro" id="IPR051783">
    <property type="entry name" value="NAD(P)-dependent_oxidoreduct"/>
</dbReference>
<dbReference type="InterPro" id="IPR036291">
    <property type="entry name" value="NAD(P)-bd_dom_sf"/>
</dbReference>
<evidence type="ECO:0000313" key="2">
    <source>
        <dbReference type="EMBL" id="RKS55835.1"/>
    </source>
</evidence>
<proteinExistence type="predicted"/>
<dbReference type="Proteomes" id="UP000276282">
    <property type="component" value="Unassembled WGS sequence"/>
</dbReference>
<dbReference type="OrthoDB" id="596910at2"/>
<evidence type="ECO:0000259" key="1">
    <source>
        <dbReference type="Pfam" id="PF01370"/>
    </source>
</evidence>
<dbReference type="Gene3D" id="3.40.50.720">
    <property type="entry name" value="NAD(P)-binding Rossmann-like Domain"/>
    <property type="match status" value="1"/>
</dbReference>
<dbReference type="AlphaFoldDB" id="A0A495PXF8"/>
<name>A0A495PXF8_9FLAO</name>
<dbReference type="PANTHER" id="PTHR48079:SF6">
    <property type="entry name" value="NAD(P)-BINDING DOMAIN-CONTAINING PROTEIN-RELATED"/>
    <property type="match status" value="1"/>
</dbReference>
<evidence type="ECO:0000313" key="3">
    <source>
        <dbReference type="Proteomes" id="UP000276282"/>
    </source>
</evidence>
<protein>
    <submittedName>
        <fullName evidence="2">Nucleoside-diphosphate-sugar epimerase</fullName>
    </submittedName>
</protein>
<dbReference type="EMBL" id="RBLG01000001">
    <property type="protein sequence ID" value="RKS55835.1"/>
    <property type="molecule type" value="Genomic_DNA"/>
</dbReference>
<organism evidence="2 3">
    <name type="scientific">Gillisia mitskevichiae</name>
    <dbReference type="NCBI Taxonomy" id="270921"/>
    <lineage>
        <taxon>Bacteria</taxon>
        <taxon>Pseudomonadati</taxon>
        <taxon>Bacteroidota</taxon>
        <taxon>Flavobacteriia</taxon>
        <taxon>Flavobacteriales</taxon>
        <taxon>Flavobacteriaceae</taxon>
        <taxon>Gillisia</taxon>
    </lineage>
</organism>
<dbReference type="SUPFAM" id="SSF51735">
    <property type="entry name" value="NAD(P)-binding Rossmann-fold domains"/>
    <property type="match status" value="1"/>
</dbReference>
<feature type="domain" description="NAD-dependent epimerase/dehydratase" evidence="1">
    <location>
        <begin position="2"/>
        <end position="201"/>
    </location>
</feature>
<reference evidence="2 3" key="1">
    <citation type="submission" date="2018-10" db="EMBL/GenBank/DDBJ databases">
        <title>Genomic Encyclopedia of Archaeal and Bacterial Type Strains, Phase II (KMG-II): from individual species to whole genera.</title>
        <authorList>
            <person name="Goeker M."/>
        </authorList>
    </citation>
    <scope>NUCLEOTIDE SEQUENCE [LARGE SCALE GENOMIC DNA]</scope>
    <source>
        <strain evidence="2 3">DSM 19839</strain>
    </source>
</reference>
<dbReference type="Pfam" id="PF01370">
    <property type="entry name" value="Epimerase"/>
    <property type="match status" value="1"/>
</dbReference>
<dbReference type="PANTHER" id="PTHR48079">
    <property type="entry name" value="PROTEIN YEEZ"/>
    <property type="match status" value="1"/>
</dbReference>
<keyword evidence="3" id="KW-1185">Reference proteome</keyword>
<accession>A0A495PXF8</accession>